<dbReference type="RefSeq" id="WP_144932480.1">
    <property type="nucleotide sequence ID" value="NZ_JBHTIU010000008.1"/>
</dbReference>
<name>A0ABW3D6H4_9BACL</name>
<evidence type="ECO:0000313" key="3">
    <source>
        <dbReference type="EMBL" id="MFD0867992.1"/>
    </source>
</evidence>
<keyword evidence="4" id="KW-1185">Reference proteome</keyword>
<evidence type="ECO:0000313" key="4">
    <source>
        <dbReference type="Proteomes" id="UP001597120"/>
    </source>
</evidence>
<sequence length="99" mass="10405">MKLDGKSGFAILLIGCGALILLNKIGFHMGGLMGYLIPIAMIALGYFGIQSGRKILGGIVLLLGILILIGKFSWLIGLIIAFAMIAYGASMLKGTGRSY</sequence>
<feature type="transmembrane region" description="Helical" evidence="1">
    <location>
        <begin position="7"/>
        <end position="26"/>
    </location>
</feature>
<evidence type="ECO:0000256" key="1">
    <source>
        <dbReference type="SAM" id="Phobius"/>
    </source>
</evidence>
<feature type="domain" description="LiaF transmembrane" evidence="2">
    <location>
        <begin position="9"/>
        <end position="97"/>
    </location>
</feature>
<dbReference type="InterPro" id="IPR054331">
    <property type="entry name" value="LiaF_TM"/>
</dbReference>
<dbReference type="Proteomes" id="UP001597120">
    <property type="component" value="Unassembled WGS sequence"/>
</dbReference>
<dbReference type="Pfam" id="PF22570">
    <property type="entry name" value="LiaF-TM"/>
    <property type="match status" value="1"/>
</dbReference>
<proteinExistence type="predicted"/>
<feature type="transmembrane region" description="Helical" evidence="1">
    <location>
        <begin position="32"/>
        <end position="49"/>
    </location>
</feature>
<evidence type="ECO:0000259" key="2">
    <source>
        <dbReference type="Pfam" id="PF22570"/>
    </source>
</evidence>
<keyword evidence="1" id="KW-0472">Membrane</keyword>
<gene>
    <name evidence="3" type="ORF">ACFQ03_02440</name>
</gene>
<keyword evidence="1" id="KW-1133">Transmembrane helix</keyword>
<organism evidence="3 4">
    <name type="scientific">Paenibacillus residui</name>
    <dbReference type="NCBI Taxonomy" id="629724"/>
    <lineage>
        <taxon>Bacteria</taxon>
        <taxon>Bacillati</taxon>
        <taxon>Bacillota</taxon>
        <taxon>Bacilli</taxon>
        <taxon>Bacillales</taxon>
        <taxon>Paenibacillaceae</taxon>
        <taxon>Paenibacillus</taxon>
    </lineage>
</organism>
<keyword evidence="1" id="KW-0812">Transmembrane</keyword>
<protein>
    <recommendedName>
        <fullName evidence="2">LiaF transmembrane domain-containing protein</fullName>
    </recommendedName>
</protein>
<comment type="caution">
    <text evidence="3">The sequence shown here is derived from an EMBL/GenBank/DDBJ whole genome shotgun (WGS) entry which is preliminary data.</text>
</comment>
<feature type="transmembrane region" description="Helical" evidence="1">
    <location>
        <begin position="61"/>
        <end position="89"/>
    </location>
</feature>
<dbReference type="EMBL" id="JBHTIU010000008">
    <property type="protein sequence ID" value="MFD0867992.1"/>
    <property type="molecule type" value="Genomic_DNA"/>
</dbReference>
<reference evidence="4" key="1">
    <citation type="journal article" date="2019" name="Int. J. Syst. Evol. Microbiol.">
        <title>The Global Catalogue of Microorganisms (GCM) 10K type strain sequencing project: providing services to taxonomists for standard genome sequencing and annotation.</title>
        <authorList>
            <consortium name="The Broad Institute Genomics Platform"/>
            <consortium name="The Broad Institute Genome Sequencing Center for Infectious Disease"/>
            <person name="Wu L."/>
            <person name="Ma J."/>
        </authorList>
    </citation>
    <scope>NUCLEOTIDE SEQUENCE [LARGE SCALE GENOMIC DNA]</scope>
    <source>
        <strain evidence="4">CCUG 57263</strain>
    </source>
</reference>
<accession>A0ABW3D6H4</accession>